<sequence length="70" mass="8088">MFSDCHERIAQLKAQDAQFSRLVRRYDALNQHVRNMESAKARPALPVLTRLKREKQALEGELRAILQTAV</sequence>
<dbReference type="Gene3D" id="6.10.280.50">
    <property type="match status" value="1"/>
</dbReference>
<name>A0ABT1AKC2_9RALS</name>
<dbReference type="InterPro" id="IPR038444">
    <property type="entry name" value="DUF465_sf"/>
</dbReference>
<dbReference type="RefSeq" id="WP_252680180.1">
    <property type="nucleotide sequence ID" value="NZ_JAMXHT010000004.1"/>
</dbReference>
<evidence type="ECO:0008006" key="3">
    <source>
        <dbReference type="Google" id="ProtNLM"/>
    </source>
</evidence>
<accession>A0ABT1AKC2</accession>
<organism evidence="1 2">
    <name type="scientific">Ralstonia soli</name>
    <dbReference type="NCBI Taxonomy" id="2953896"/>
    <lineage>
        <taxon>Bacteria</taxon>
        <taxon>Pseudomonadati</taxon>
        <taxon>Pseudomonadota</taxon>
        <taxon>Betaproteobacteria</taxon>
        <taxon>Burkholderiales</taxon>
        <taxon>Burkholderiaceae</taxon>
        <taxon>Ralstonia</taxon>
    </lineage>
</organism>
<dbReference type="EMBL" id="JAMXHT010000004">
    <property type="protein sequence ID" value="MCO5398771.1"/>
    <property type="molecule type" value="Genomic_DNA"/>
</dbReference>
<proteinExistence type="predicted"/>
<dbReference type="Proteomes" id="UP001162811">
    <property type="component" value="Unassembled WGS sequence"/>
</dbReference>
<comment type="caution">
    <text evidence="1">The sequence shown here is derived from an EMBL/GenBank/DDBJ whole genome shotgun (WGS) entry which is preliminary data.</text>
</comment>
<evidence type="ECO:0000313" key="2">
    <source>
        <dbReference type="Proteomes" id="UP001162811"/>
    </source>
</evidence>
<gene>
    <name evidence="1" type="ORF">NG900_11280</name>
</gene>
<reference evidence="1" key="2">
    <citation type="journal article" date="2023" name="Front. Microbiol.">
        <title>Ralstonia chuxiongensis sp. nov., Ralstonia mojiangensis sp. nov., and Ralstonia soli sp. nov., isolated from tobacco fields, are three novel species in the family Burkholderiaceae.</title>
        <authorList>
            <person name="Lu C.H."/>
            <person name="Zhang Y.Y."/>
            <person name="Jiang N."/>
            <person name="Chen W."/>
            <person name="Shao X."/>
            <person name="Zhao Z.M."/>
            <person name="Lu W.L."/>
            <person name="Hu X."/>
            <person name="Xi Y.X."/>
            <person name="Zou S.Y."/>
            <person name="Wei Q.J."/>
            <person name="Lin Z.L."/>
            <person name="Gong L."/>
            <person name="Gai X.T."/>
            <person name="Zhang L.Q."/>
            <person name="Li J.Y."/>
            <person name="Jin Y."/>
            <person name="Xia Z.Y."/>
        </authorList>
    </citation>
    <scope>NUCLEOTIDE SEQUENCE</scope>
    <source>
        <strain evidence="1">21MJYT02-11</strain>
    </source>
</reference>
<reference evidence="1" key="1">
    <citation type="submission" date="2022-06" db="EMBL/GenBank/DDBJ databases">
        <authorList>
            <person name="Lu C.-H."/>
        </authorList>
    </citation>
    <scope>NUCLEOTIDE SEQUENCE</scope>
    <source>
        <strain evidence="1">21MJYT02-11</strain>
    </source>
</reference>
<protein>
    <recommendedName>
        <fullName evidence="3">DUF465 domain-containing protein</fullName>
    </recommendedName>
</protein>
<evidence type="ECO:0000313" key="1">
    <source>
        <dbReference type="EMBL" id="MCO5398771.1"/>
    </source>
</evidence>
<keyword evidence="2" id="KW-1185">Reference proteome</keyword>